<keyword evidence="3" id="KW-1185">Reference proteome</keyword>
<feature type="region of interest" description="Disordered" evidence="1">
    <location>
        <begin position="45"/>
        <end position="84"/>
    </location>
</feature>
<dbReference type="AlphaFoldDB" id="A0AAQ3SEW9"/>
<proteinExistence type="predicted"/>
<name>A0AAQ3SEW9_PASNO</name>
<reference evidence="2 3" key="1">
    <citation type="submission" date="2024-02" db="EMBL/GenBank/DDBJ databases">
        <title>High-quality chromosome-scale genome assembly of Pensacola bahiagrass (Paspalum notatum Flugge var. saurae).</title>
        <authorList>
            <person name="Vega J.M."/>
            <person name="Podio M."/>
            <person name="Orjuela J."/>
            <person name="Siena L.A."/>
            <person name="Pessino S.C."/>
            <person name="Combes M.C."/>
            <person name="Mariac C."/>
            <person name="Albertini E."/>
            <person name="Pupilli F."/>
            <person name="Ortiz J.P.A."/>
            <person name="Leblanc O."/>
        </authorList>
    </citation>
    <scope>NUCLEOTIDE SEQUENCE [LARGE SCALE GENOMIC DNA]</scope>
    <source>
        <strain evidence="2">R1</strain>
        <tissue evidence="2">Leaf</tissue>
    </source>
</reference>
<evidence type="ECO:0000313" key="2">
    <source>
        <dbReference type="EMBL" id="WVZ53618.1"/>
    </source>
</evidence>
<dbReference type="Proteomes" id="UP001341281">
    <property type="component" value="Chromosome 01"/>
</dbReference>
<organism evidence="2 3">
    <name type="scientific">Paspalum notatum var. saurae</name>
    <dbReference type="NCBI Taxonomy" id="547442"/>
    <lineage>
        <taxon>Eukaryota</taxon>
        <taxon>Viridiplantae</taxon>
        <taxon>Streptophyta</taxon>
        <taxon>Embryophyta</taxon>
        <taxon>Tracheophyta</taxon>
        <taxon>Spermatophyta</taxon>
        <taxon>Magnoliopsida</taxon>
        <taxon>Liliopsida</taxon>
        <taxon>Poales</taxon>
        <taxon>Poaceae</taxon>
        <taxon>PACMAD clade</taxon>
        <taxon>Panicoideae</taxon>
        <taxon>Andropogonodae</taxon>
        <taxon>Paspaleae</taxon>
        <taxon>Paspalinae</taxon>
        <taxon>Paspalum</taxon>
    </lineage>
</organism>
<dbReference type="EMBL" id="CP144745">
    <property type="protein sequence ID" value="WVZ53618.1"/>
    <property type="molecule type" value="Genomic_DNA"/>
</dbReference>
<gene>
    <name evidence="2" type="ORF">U9M48_004532</name>
</gene>
<protein>
    <submittedName>
        <fullName evidence="2">Uncharacterized protein</fullName>
    </submittedName>
</protein>
<evidence type="ECO:0000313" key="3">
    <source>
        <dbReference type="Proteomes" id="UP001341281"/>
    </source>
</evidence>
<sequence>MVPSTAGCCAASPSCLHALLTPPGRSHFGSRQQTLKKAYSGEQIAEQEVGNGSKHTPSATSFGDARRRAQEQRQEDRYFTSNGF</sequence>
<feature type="compositionally biased region" description="Basic and acidic residues" evidence="1">
    <location>
        <begin position="64"/>
        <end position="78"/>
    </location>
</feature>
<evidence type="ECO:0000256" key="1">
    <source>
        <dbReference type="SAM" id="MobiDB-lite"/>
    </source>
</evidence>
<accession>A0AAQ3SEW9</accession>